<dbReference type="PANTHER" id="PTHR20854:SF4">
    <property type="entry name" value="INOSITOL-1-MONOPHOSPHATASE-RELATED"/>
    <property type="match status" value="1"/>
</dbReference>
<dbReference type="PRINTS" id="PR00377">
    <property type="entry name" value="IMPHPHTASES"/>
</dbReference>
<dbReference type="RefSeq" id="WP_302108504.1">
    <property type="nucleotide sequence ID" value="NZ_JAUKTR010000001.1"/>
</dbReference>
<proteinExistence type="inferred from homology"/>
<keyword evidence="2" id="KW-1003">Cell membrane</keyword>
<dbReference type="EC" id="3.1.3.7" evidence="7"/>
<dbReference type="Pfam" id="PF00459">
    <property type="entry name" value="Inositol_P"/>
    <property type="match status" value="1"/>
</dbReference>
<reference evidence="8" key="1">
    <citation type="submission" date="2023-07" db="EMBL/GenBank/DDBJ databases">
        <title>Brevundimonas soil sp. nov., isolated from the soil of chemical plant.</title>
        <authorList>
            <person name="Wu N."/>
        </authorList>
    </citation>
    <scope>NUCLEOTIDE SEQUENCE</scope>
    <source>
        <strain evidence="8">XZ-24</strain>
    </source>
</reference>
<keyword evidence="8" id="KW-0378">Hydrolase</keyword>
<dbReference type="InterPro" id="IPR020550">
    <property type="entry name" value="Inositol_monophosphatase_CS"/>
</dbReference>
<protein>
    <recommendedName>
        <fullName evidence="7">3'(2'),5'-bisphosphate nucleotidase CysQ</fullName>
        <ecNumber evidence="7">3.1.3.7</ecNumber>
    </recommendedName>
</protein>
<evidence type="ECO:0000256" key="5">
    <source>
        <dbReference type="ARBA" id="ARBA00022842"/>
    </source>
</evidence>
<gene>
    <name evidence="8" type="primary">cysQ</name>
    <name evidence="8" type="ORF">Q0812_01395</name>
</gene>
<evidence type="ECO:0000256" key="6">
    <source>
        <dbReference type="ARBA" id="ARBA00023136"/>
    </source>
</evidence>
<evidence type="ECO:0000313" key="9">
    <source>
        <dbReference type="Proteomes" id="UP001169063"/>
    </source>
</evidence>
<dbReference type="InterPro" id="IPR006240">
    <property type="entry name" value="CysQ"/>
</dbReference>
<evidence type="ECO:0000256" key="1">
    <source>
        <dbReference type="ARBA" id="ARBA00005289"/>
    </source>
</evidence>
<dbReference type="PROSITE" id="PS00630">
    <property type="entry name" value="IMP_2"/>
    <property type="match status" value="1"/>
</dbReference>
<dbReference type="Gene3D" id="3.40.190.80">
    <property type="match status" value="1"/>
</dbReference>
<dbReference type="Proteomes" id="UP001169063">
    <property type="component" value="Unassembled WGS sequence"/>
</dbReference>
<sequence>MSTFAEDVTSGRIGARLAEIAQAAAEVILPYWRAGGAVTIKADESPVTEADHAAEALILERLAALYPGVAVVAEEQSAAGLSPEAVGEAFFLVDPLDGTRAFVAGREFFVVSIGLAVAGRAAAGALAAPALGVVWHTGEGGAFRRRFDETEAAAIQARPLTPGQGAALVSHTLTPEQAERIAASVGCAAWRGMDSAVKFGLIAEGAYDAYPRPGRTMEWDTCAGEAVLTAAGGRVLDEAGRPMRYGRAADGWENPGFLAEGVR</sequence>
<dbReference type="Gene3D" id="3.30.540.10">
    <property type="entry name" value="Fructose-1,6-Bisphosphatase, subunit A, domain 1"/>
    <property type="match status" value="1"/>
</dbReference>
<keyword evidence="6" id="KW-0472">Membrane</keyword>
<keyword evidence="9" id="KW-1185">Reference proteome</keyword>
<accession>A0ABT8SLE4</accession>
<evidence type="ECO:0000256" key="4">
    <source>
        <dbReference type="ARBA" id="ARBA00022723"/>
    </source>
</evidence>
<evidence type="ECO:0000256" key="3">
    <source>
        <dbReference type="ARBA" id="ARBA00022519"/>
    </source>
</evidence>
<keyword evidence="3" id="KW-0997">Cell inner membrane</keyword>
<dbReference type="PANTHER" id="PTHR20854">
    <property type="entry name" value="INOSITOL MONOPHOSPHATASE"/>
    <property type="match status" value="1"/>
</dbReference>
<dbReference type="InterPro" id="IPR000760">
    <property type="entry name" value="Inositol_monophosphatase-like"/>
</dbReference>
<organism evidence="8 9">
    <name type="scientific">Peiella sedimenti</name>
    <dbReference type="NCBI Taxonomy" id="3061083"/>
    <lineage>
        <taxon>Bacteria</taxon>
        <taxon>Pseudomonadati</taxon>
        <taxon>Pseudomonadota</taxon>
        <taxon>Alphaproteobacteria</taxon>
        <taxon>Caulobacterales</taxon>
        <taxon>Caulobacteraceae</taxon>
        <taxon>Peiella</taxon>
    </lineage>
</organism>
<dbReference type="NCBIfam" id="TIGR01331">
    <property type="entry name" value="bisphos_cysQ"/>
    <property type="match status" value="1"/>
</dbReference>
<dbReference type="SUPFAM" id="SSF56655">
    <property type="entry name" value="Carbohydrate phosphatase"/>
    <property type="match status" value="1"/>
</dbReference>
<evidence type="ECO:0000313" key="8">
    <source>
        <dbReference type="EMBL" id="MDO1558082.1"/>
    </source>
</evidence>
<comment type="similarity">
    <text evidence="1">Belongs to the inositol monophosphatase superfamily. CysQ family.</text>
</comment>
<dbReference type="EMBL" id="JAUKTR010000001">
    <property type="protein sequence ID" value="MDO1558082.1"/>
    <property type="molecule type" value="Genomic_DNA"/>
</dbReference>
<evidence type="ECO:0000256" key="2">
    <source>
        <dbReference type="ARBA" id="ARBA00022475"/>
    </source>
</evidence>
<keyword evidence="5" id="KW-0460">Magnesium</keyword>
<name>A0ABT8SLE4_9CAUL</name>
<dbReference type="CDD" id="cd01638">
    <property type="entry name" value="CysQ"/>
    <property type="match status" value="1"/>
</dbReference>
<evidence type="ECO:0000256" key="7">
    <source>
        <dbReference type="NCBIfam" id="TIGR01331"/>
    </source>
</evidence>
<dbReference type="GO" id="GO:0008441">
    <property type="term" value="F:3'(2'),5'-bisphosphate nucleotidase activity"/>
    <property type="evidence" value="ECO:0007669"/>
    <property type="project" value="UniProtKB-EC"/>
</dbReference>
<keyword evidence="4" id="KW-0479">Metal-binding</keyword>
<comment type="caution">
    <text evidence="8">The sequence shown here is derived from an EMBL/GenBank/DDBJ whole genome shotgun (WGS) entry which is preliminary data.</text>
</comment>